<evidence type="ECO:0000313" key="2">
    <source>
        <dbReference type="Proteomes" id="UP000030665"/>
    </source>
</evidence>
<accession>A0A077YXT6</accession>
<gene>
    <name evidence="1" type="ORF">TTRE_0000052201</name>
</gene>
<reference evidence="1" key="2">
    <citation type="submission" date="2014-03" db="EMBL/GenBank/DDBJ databases">
        <title>The whipworm genome and dual-species transcriptomics of an intimate host-pathogen interaction.</title>
        <authorList>
            <person name="Foth B.J."/>
            <person name="Tsai I.J."/>
            <person name="Reid A.J."/>
            <person name="Bancroft A.J."/>
            <person name="Nichol S."/>
            <person name="Tracey A."/>
            <person name="Holroyd N."/>
            <person name="Cotton J.A."/>
            <person name="Stanley E.J."/>
            <person name="Zarowiecki M."/>
            <person name="Liu J.Z."/>
            <person name="Huckvale T."/>
            <person name="Cooper P.J."/>
            <person name="Grencis R.K."/>
            <person name="Berriman M."/>
        </authorList>
    </citation>
    <scope>NUCLEOTIDE SEQUENCE [LARGE SCALE GENOMIC DNA]</scope>
</reference>
<sequence>MSISDLFRFEFPTAEDYELLENVLRRSGEQSIPGLDDQEVKCLRARYCFDKLENCEVIFAVRTKKPLLMEHMATRMLANEVERNGLKCLADYVKNLRESYHCLPKPFVASFLADTLSNCYEKMPSPPDSPWGAVAYRKQDKDFCSPVLLVDFKMQLAVAIAIPSDKINTTEVEDDEALFIIDEVLEKSYFGGNVRKNNLVPWKRSECIDGYWATPDDVKKSLVYIREYLQVVFPLIQ</sequence>
<dbReference type="AlphaFoldDB" id="A0A077YXT6"/>
<dbReference type="EMBL" id="HG805818">
    <property type="protein sequence ID" value="CDW52263.1"/>
    <property type="molecule type" value="Genomic_DNA"/>
</dbReference>
<name>A0A077YXT6_TRITR</name>
<dbReference type="Proteomes" id="UP000030665">
    <property type="component" value="Unassembled WGS sequence"/>
</dbReference>
<protein>
    <submittedName>
        <fullName evidence="1">Serine</fullName>
    </submittedName>
</protein>
<organism evidence="1 2">
    <name type="scientific">Trichuris trichiura</name>
    <name type="common">Whipworm</name>
    <name type="synonym">Trichocephalus trichiurus</name>
    <dbReference type="NCBI Taxonomy" id="36087"/>
    <lineage>
        <taxon>Eukaryota</taxon>
        <taxon>Metazoa</taxon>
        <taxon>Ecdysozoa</taxon>
        <taxon>Nematoda</taxon>
        <taxon>Enoplea</taxon>
        <taxon>Dorylaimia</taxon>
        <taxon>Trichinellida</taxon>
        <taxon>Trichuridae</taxon>
        <taxon>Trichuris</taxon>
    </lineage>
</organism>
<proteinExistence type="predicted"/>
<evidence type="ECO:0000313" key="1">
    <source>
        <dbReference type="EMBL" id="CDW52263.1"/>
    </source>
</evidence>
<reference evidence="1" key="1">
    <citation type="submission" date="2014-01" db="EMBL/GenBank/DDBJ databases">
        <authorList>
            <person name="Aslett M."/>
        </authorList>
    </citation>
    <scope>NUCLEOTIDE SEQUENCE</scope>
</reference>
<keyword evidence="2" id="KW-1185">Reference proteome</keyword>